<gene>
    <name evidence="1" type="ORF">BDV37DRAFT_241463</name>
</gene>
<evidence type="ECO:0000313" key="2">
    <source>
        <dbReference type="Proteomes" id="UP000325579"/>
    </source>
</evidence>
<accession>A0A5N6HX49</accession>
<protein>
    <submittedName>
        <fullName evidence="1">Uncharacterized protein</fullName>
    </submittedName>
</protein>
<dbReference type="EMBL" id="ML736749">
    <property type="protein sequence ID" value="KAE8407290.1"/>
    <property type="molecule type" value="Genomic_DNA"/>
</dbReference>
<reference evidence="1 2" key="1">
    <citation type="submission" date="2019-04" db="EMBL/GenBank/DDBJ databases">
        <authorList>
            <consortium name="DOE Joint Genome Institute"/>
            <person name="Mondo S."/>
            <person name="Kjaerbolling I."/>
            <person name="Vesth T."/>
            <person name="Frisvad J.C."/>
            <person name="Nybo J.L."/>
            <person name="Theobald S."/>
            <person name="Kildgaard S."/>
            <person name="Isbrandt T."/>
            <person name="Kuo A."/>
            <person name="Sato A."/>
            <person name="Lyhne E.K."/>
            <person name="Kogle M.E."/>
            <person name="Wiebenga A."/>
            <person name="Kun R.S."/>
            <person name="Lubbers R.J."/>
            <person name="Makela M.R."/>
            <person name="Barry K."/>
            <person name="Chovatia M."/>
            <person name="Clum A."/>
            <person name="Daum C."/>
            <person name="Haridas S."/>
            <person name="He G."/>
            <person name="LaButti K."/>
            <person name="Lipzen A."/>
            <person name="Riley R."/>
            <person name="Salamov A."/>
            <person name="Simmons B.A."/>
            <person name="Magnuson J.K."/>
            <person name="Henrissat B."/>
            <person name="Mortensen U.H."/>
            <person name="Larsen T.O."/>
            <person name="Devries R.P."/>
            <person name="Grigoriev I.V."/>
            <person name="Machida M."/>
            <person name="Baker S.E."/>
            <person name="Andersen M.R."/>
            <person name="Cantor M.N."/>
            <person name="Hua S.X."/>
        </authorList>
    </citation>
    <scope>NUCLEOTIDE SEQUENCE [LARGE SCALE GENOMIC DNA]</scope>
    <source>
        <strain evidence="1 2">CBS 119388</strain>
    </source>
</reference>
<sequence length="98" mass="11737">MESRYAQRCPLRSTRKGRSDSFFGWKLSFMLWSKLFPRAFRARVMEAVARKARKSGTWISYRWTLIQSFMTSVASVKSRVFLSHQEFVARSERRNYKN</sequence>
<organism evidence="1 2">
    <name type="scientific">Aspergillus pseudonomiae</name>
    <dbReference type="NCBI Taxonomy" id="1506151"/>
    <lineage>
        <taxon>Eukaryota</taxon>
        <taxon>Fungi</taxon>
        <taxon>Dikarya</taxon>
        <taxon>Ascomycota</taxon>
        <taxon>Pezizomycotina</taxon>
        <taxon>Eurotiomycetes</taxon>
        <taxon>Eurotiomycetidae</taxon>
        <taxon>Eurotiales</taxon>
        <taxon>Aspergillaceae</taxon>
        <taxon>Aspergillus</taxon>
        <taxon>Aspergillus subgen. Circumdati</taxon>
    </lineage>
</organism>
<dbReference type="AlphaFoldDB" id="A0A5N6HX49"/>
<accession>A0A5N7DLI1</accession>
<evidence type="ECO:0000313" key="1">
    <source>
        <dbReference type="EMBL" id="KAE8407290.1"/>
    </source>
</evidence>
<proteinExistence type="predicted"/>
<keyword evidence="2" id="KW-1185">Reference proteome</keyword>
<dbReference type="Proteomes" id="UP000325579">
    <property type="component" value="Unassembled WGS sequence"/>
</dbReference>
<dbReference type="RefSeq" id="XP_031944609.1">
    <property type="nucleotide sequence ID" value="XM_032081182.1"/>
</dbReference>
<dbReference type="GeneID" id="43665873"/>
<name>A0A5N6HX49_9EURO</name>